<dbReference type="PANTHER" id="PTHR46557:SF1">
    <property type="entry name" value="SERINE_THREONINE-PROTEIN PHOSPHATASE 1 REGULATORY SUBUNIT 10"/>
    <property type="match status" value="1"/>
</dbReference>
<dbReference type="GO" id="GO:0008157">
    <property type="term" value="F:protein phosphatase 1 binding"/>
    <property type="evidence" value="ECO:0007669"/>
    <property type="project" value="TreeGrafter"/>
</dbReference>
<dbReference type="Pfam" id="PF00642">
    <property type="entry name" value="zf-CCCH"/>
    <property type="match status" value="1"/>
</dbReference>
<protein>
    <submittedName>
        <fullName evidence="2">Uncharacterized protein</fullName>
    </submittedName>
</protein>
<name>A0A7R8W4W7_9CRUS</name>
<dbReference type="GO" id="GO:0072357">
    <property type="term" value="C:PTW/PP1 phosphatase complex"/>
    <property type="evidence" value="ECO:0007669"/>
    <property type="project" value="TreeGrafter"/>
</dbReference>
<dbReference type="OrthoDB" id="2138378at2759"/>
<evidence type="ECO:0000256" key="1">
    <source>
        <dbReference type="SAM" id="MobiDB-lite"/>
    </source>
</evidence>
<dbReference type="EMBL" id="OB660250">
    <property type="protein sequence ID" value="CAD7223756.1"/>
    <property type="molecule type" value="Genomic_DNA"/>
</dbReference>
<evidence type="ECO:0000313" key="2">
    <source>
        <dbReference type="EMBL" id="CAD7223756.1"/>
    </source>
</evidence>
<dbReference type="PROSITE" id="PS50103">
    <property type="entry name" value="ZF_C3H1"/>
    <property type="match status" value="1"/>
</dbReference>
<dbReference type="AlphaFoldDB" id="A0A7R8W4W7"/>
<dbReference type="InterPro" id="IPR000571">
    <property type="entry name" value="Znf_CCCH"/>
</dbReference>
<feature type="region of interest" description="Disordered" evidence="1">
    <location>
        <begin position="28"/>
        <end position="85"/>
    </location>
</feature>
<dbReference type="PANTHER" id="PTHR46557">
    <property type="entry name" value="SERINE/THREONINE-PROTEIN PHOSPHATASE 1 REGULATORY SUBUNIT 10-RELATED"/>
    <property type="match status" value="1"/>
</dbReference>
<proteinExistence type="predicted"/>
<reference evidence="2" key="1">
    <citation type="submission" date="2020-11" db="EMBL/GenBank/DDBJ databases">
        <authorList>
            <person name="Tran Van P."/>
        </authorList>
    </citation>
    <scope>NUCLEOTIDE SEQUENCE</scope>
</reference>
<organism evidence="2">
    <name type="scientific">Cyprideis torosa</name>
    <dbReference type="NCBI Taxonomy" id="163714"/>
    <lineage>
        <taxon>Eukaryota</taxon>
        <taxon>Metazoa</taxon>
        <taxon>Ecdysozoa</taxon>
        <taxon>Arthropoda</taxon>
        <taxon>Crustacea</taxon>
        <taxon>Oligostraca</taxon>
        <taxon>Ostracoda</taxon>
        <taxon>Podocopa</taxon>
        <taxon>Podocopida</taxon>
        <taxon>Cytherocopina</taxon>
        <taxon>Cytheroidea</taxon>
        <taxon>Cytherideidae</taxon>
        <taxon>Cyprideis</taxon>
    </lineage>
</organism>
<dbReference type="GO" id="GO:0000785">
    <property type="term" value="C:chromatin"/>
    <property type="evidence" value="ECO:0007669"/>
    <property type="project" value="TreeGrafter"/>
</dbReference>
<accession>A0A7R8W4W7</accession>
<dbReference type="SUPFAM" id="SSF90229">
    <property type="entry name" value="CCCH zinc finger"/>
    <property type="match status" value="1"/>
</dbReference>
<dbReference type="InterPro" id="IPR036855">
    <property type="entry name" value="Znf_CCCH_sf"/>
</dbReference>
<gene>
    <name evidence="2" type="ORF">CTOB1V02_LOCUS1736</name>
</gene>
<feature type="compositionally biased region" description="Basic and acidic residues" evidence="1">
    <location>
        <begin position="41"/>
        <end position="57"/>
    </location>
</feature>
<sequence>MTRPVPPPKPIQSSTAFIDALFAADTLTTSSKAKRKRRPSISKDDVKKPNIKKEERGGGASPPFLCGAEETSKVALSSSEDDEKPLKGVLVYHRSKFAPKKELTWRDPKNLTQIHYFELDETERENVSRPKSFSEQKRMEKEMERSQLMKAKLAKHHENTIEYRQWPIQLFLVANRSSPYDQVGSKSEEKEKERERQLRFGAVSDIEVALMESPYEPEPMTGGVFQQGHVTSLIPLNSEVETVSDYSSQGYPEPIAQDPASALFPPIVEQAAPPLLPIPDNTGGEWRLGDGTPLGGMEGPMLPHPMQPPEMMMMPPPQMMGGPPHAMMGAPPPHGMMPPFPPMGMPPHGFMPPPPMMGGRPPAFNIQPCHHFTRFGSCRFENKCRFAHVSLPPGPAGMGCPPQNPRSHKKHR</sequence>
<feature type="region of interest" description="Disordered" evidence="1">
    <location>
        <begin position="393"/>
        <end position="412"/>
    </location>
</feature>
<dbReference type="GO" id="GO:0046872">
    <property type="term" value="F:metal ion binding"/>
    <property type="evidence" value="ECO:0007669"/>
    <property type="project" value="InterPro"/>
</dbReference>
<dbReference type="SMART" id="SM00356">
    <property type="entry name" value="ZnF_C3H1"/>
    <property type="match status" value="1"/>
</dbReference>